<proteinExistence type="predicted"/>
<organism evidence="1 2">
    <name type="scientific">Rhizobium jaguaris</name>
    <dbReference type="NCBI Taxonomy" id="1312183"/>
    <lineage>
        <taxon>Bacteria</taxon>
        <taxon>Pseudomonadati</taxon>
        <taxon>Pseudomonadota</taxon>
        <taxon>Alphaproteobacteria</taxon>
        <taxon>Hyphomicrobiales</taxon>
        <taxon>Rhizobiaceae</taxon>
        <taxon>Rhizobium/Agrobacterium group</taxon>
        <taxon>Rhizobium</taxon>
    </lineage>
</organism>
<protein>
    <recommendedName>
        <fullName evidence="3">Histidine kinase/HSP90-like ATPase domain-containing protein</fullName>
    </recommendedName>
</protein>
<evidence type="ECO:0000313" key="1">
    <source>
        <dbReference type="EMBL" id="AYG61638.1"/>
    </source>
</evidence>
<reference evidence="1 2" key="1">
    <citation type="submission" date="2018-10" db="EMBL/GenBank/DDBJ databases">
        <title>Rhizobium etli, R. leguminosarum and a new Rhizobium genospecies from Phaseolus dumosus.</title>
        <authorList>
            <person name="Ramirez-Puebla S.T."/>
            <person name="Rogel-Hernandez M.A."/>
            <person name="Guerrero G."/>
            <person name="Ormeno-Orrillo E."/>
            <person name="Martinez-Romero J.C."/>
            <person name="Negrete-Yankelevich S."/>
            <person name="Martinez-Romero E."/>
        </authorList>
    </citation>
    <scope>NUCLEOTIDE SEQUENCE [LARGE SCALE GENOMIC DNA]</scope>
    <source>
        <strain evidence="1 2">CCGE525</strain>
        <plasmid evidence="2">prccge525c</plasmid>
    </source>
</reference>
<evidence type="ECO:0000313" key="2">
    <source>
        <dbReference type="Proteomes" id="UP000282195"/>
    </source>
</evidence>
<evidence type="ECO:0008006" key="3">
    <source>
        <dbReference type="Google" id="ProtNLM"/>
    </source>
</evidence>
<dbReference type="AlphaFoldDB" id="A0A387FS73"/>
<sequence>MGMRLALCRSIIADHGGTISAENDEAIGAIFTVTLPVPNGGGIPPQVQVTR</sequence>
<dbReference type="EMBL" id="CP032695">
    <property type="protein sequence ID" value="AYG61638.1"/>
    <property type="molecule type" value="Genomic_DNA"/>
</dbReference>
<dbReference type="Gene3D" id="3.30.565.10">
    <property type="entry name" value="Histidine kinase-like ATPase, C-terminal domain"/>
    <property type="match status" value="1"/>
</dbReference>
<keyword evidence="1" id="KW-0614">Plasmid</keyword>
<gene>
    <name evidence="1" type="ORF">CCGE525_22315</name>
</gene>
<keyword evidence="2" id="KW-1185">Reference proteome</keyword>
<dbReference type="SUPFAM" id="SSF55874">
    <property type="entry name" value="ATPase domain of HSP90 chaperone/DNA topoisomerase II/histidine kinase"/>
    <property type="match status" value="1"/>
</dbReference>
<dbReference type="KEGG" id="rjg:CCGE525_22315"/>
<dbReference type="InterPro" id="IPR036890">
    <property type="entry name" value="HATPase_C_sf"/>
</dbReference>
<dbReference type="Proteomes" id="UP000282195">
    <property type="component" value="Plasmid pRCCGE525c"/>
</dbReference>
<dbReference type="OrthoDB" id="9789238at2"/>
<accession>A0A387FS73</accession>
<name>A0A387FS73_9HYPH</name>
<geneLocation type="plasmid" evidence="2">
    <name>prccge525c</name>
</geneLocation>